<evidence type="ECO:0008006" key="4">
    <source>
        <dbReference type="Google" id="ProtNLM"/>
    </source>
</evidence>
<evidence type="ECO:0000313" key="3">
    <source>
        <dbReference type="Proteomes" id="UP001328107"/>
    </source>
</evidence>
<feature type="transmembrane region" description="Helical" evidence="1">
    <location>
        <begin position="61"/>
        <end position="85"/>
    </location>
</feature>
<gene>
    <name evidence="2" type="ORF">PMAYCL1PPCAC_21495</name>
</gene>
<feature type="transmembrane region" description="Helical" evidence="1">
    <location>
        <begin position="7"/>
        <end position="27"/>
    </location>
</feature>
<dbReference type="Proteomes" id="UP001328107">
    <property type="component" value="Unassembled WGS sequence"/>
</dbReference>
<accession>A0AAN5I4P2</accession>
<protein>
    <recommendedName>
        <fullName evidence="4">G protein-coupled receptor</fullName>
    </recommendedName>
</protein>
<proteinExistence type="predicted"/>
<keyword evidence="1" id="KW-0472">Membrane</keyword>
<dbReference type="PANTHER" id="PTHR22943:SF248">
    <property type="entry name" value="SEVEN TM RECEPTOR"/>
    <property type="match status" value="1"/>
</dbReference>
<name>A0AAN5I4P2_9BILA</name>
<keyword evidence="1" id="KW-1133">Transmembrane helix</keyword>
<dbReference type="EMBL" id="BTRK01000005">
    <property type="protein sequence ID" value="GMR51300.1"/>
    <property type="molecule type" value="Genomic_DNA"/>
</dbReference>
<sequence length="95" mass="10930">QIGAYRWLLFCFAIMDILVSLTHTCIFPEEYGIDLFSDNRPGYISFTYWIPQGDGTKKWTWLPIITMAIGLSVVMTAAIVIFFCLGRILRDMRSV</sequence>
<evidence type="ECO:0000313" key="2">
    <source>
        <dbReference type="EMBL" id="GMR51300.1"/>
    </source>
</evidence>
<organism evidence="2 3">
    <name type="scientific">Pristionchus mayeri</name>
    <dbReference type="NCBI Taxonomy" id="1317129"/>
    <lineage>
        <taxon>Eukaryota</taxon>
        <taxon>Metazoa</taxon>
        <taxon>Ecdysozoa</taxon>
        <taxon>Nematoda</taxon>
        <taxon>Chromadorea</taxon>
        <taxon>Rhabditida</taxon>
        <taxon>Rhabditina</taxon>
        <taxon>Diplogasteromorpha</taxon>
        <taxon>Diplogasteroidea</taxon>
        <taxon>Neodiplogasteridae</taxon>
        <taxon>Pristionchus</taxon>
    </lineage>
</organism>
<dbReference type="PANTHER" id="PTHR22943">
    <property type="entry name" value="7-TRANSMEMBRANE DOMAIN RECEPTOR C.ELEGANS"/>
    <property type="match status" value="1"/>
</dbReference>
<evidence type="ECO:0000256" key="1">
    <source>
        <dbReference type="SAM" id="Phobius"/>
    </source>
</evidence>
<comment type="caution">
    <text evidence="2">The sequence shown here is derived from an EMBL/GenBank/DDBJ whole genome shotgun (WGS) entry which is preliminary data.</text>
</comment>
<feature type="non-terminal residue" evidence="2">
    <location>
        <position position="1"/>
    </location>
</feature>
<dbReference type="AlphaFoldDB" id="A0AAN5I4P2"/>
<keyword evidence="3" id="KW-1185">Reference proteome</keyword>
<feature type="non-terminal residue" evidence="2">
    <location>
        <position position="95"/>
    </location>
</feature>
<keyword evidence="1" id="KW-0812">Transmembrane</keyword>
<reference evidence="3" key="1">
    <citation type="submission" date="2022-10" db="EMBL/GenBank/DDBJ databases">
        <title>Genome assembly of Pristionchus species.</title>
        <authorList>
            <person name="Yoshida K."/>
            <person name="Sommer R.J."/>
        </authorList>
    </citation>
    <scope>NUCLEOTIDE SEQUENCE [LARGE SCALE GENOMIC DNA]</scope>
    <source>
        <strain evidence="3">RS5460</strain>
    </source>
</reference>